<dbReference type="SUPFAM" id="SSF53474">
    <property type="entry name" value="alpha/beta-Hydrolases"/>
    <property type="match status" value="1"/>
</dbReference>
<evidence type="ECO:0000256" key="3">
    <source>
        <dbReference type="RuleBase" id="RU361235"/>
    </source>
</evidence>
<dbReference type="Pfam" id="PF00135">
    <property type="entry name" value="COesterase"/>
    <property type="match status" value="1"/>
</dbReference>
<dbReference type="InParanoid" id="S8FFC3"/>
<dbReference type="PANTHER" id="PTHR43142">
    <property type="entry name" value="CARBOXYLIC ESTER HYDROLASE"/>
    <property type="match status" value="1"/>
</dbReference>
<dbReference type="EMBL" id="KE504180">
    <property type="protein sequence ID" value="EPS97094.1"/>
    <property type="molecule type" value="Genomic_DNA"/>
</dbReference>
<evidence type="ECO:0000313" key="5">
    <source>
        <dbReference type="EMBL" id="EPS97094.1"/>
    </source>
</evidence>
<evidence type="ECO:0000259" key="4">
    <source>
        <dbReference type="Pfam" id="PF00135"/>
    </source>
</evidence>
<dbReference type="InterPro" id="IPR019826">
    <property type="entry name" value="Carboxylesterase_B_AS"/>
</dbReference>
<keyword evidence="2 3" id="KW-0378">Hydrolase</keyword>
<dbReference type="PROSITE" id="PS00941">
    <property type="entry name" value="CARBOXYLESTERASE_B_2"/>
    <property type="match status" value="1"/>
</dbReference>
<protein>
    <recommendedName>
        <fullName evidence="3">Carboxylic ester hydrolase</fullName>
        <ecNumber evidence="3">3.1.1.-</ecNumber>
    </recommendedName>
</protein>
<keyword evidence="6" id="KW-1185">Reference proteome</keyword>
<evidence type="ECO:0000256" key="1">
    <source>
        <dbReference type="ARBA" id="ARBA00005964"/>
    </source>
</evidence>
<dbReference type="Proteomes" id="UP000015241">
    <property type="component" value="Unassembled WGS sequence"/>
</dbReference>
<comment type="similarity">
    <text evidence="1 3">Belongs to the type-B carboxylesterase/lipase family.</text>
</comment>
<sequence length="595" mass="64370">MYSLGYLAYEGAYSQSQLYWVAPSGDTCQAVNTQGYISSVSCDTALPALCSQSAAVGAAAESTNSLTVEASNLTITGYYDQASFRFEGIPYANPPERFTYSTMYSGIPALNATAYGPECIQSGVPPPYGSEDCLYLNIYTPYIPQDGTASTEGLKPVMFWIHGGAFTSGAGSQSDGGNMASRGDVVIVTINYRLSTLGFLALEDGETNGNFGIADQILALDWVRQYIAAFGGDPSRITIFGQSAGAGSVRAMLGSEETIGKFAAAIPMSNLAGSDYATTYSLYYTIPEEVSVAVDPILEEIGCGTTSASEALTCLKNYDAYSLITLDNVARYIVVDGTIITTDEIILNGTGHVADVHLMLGNMRDDGAAFIGYPTTTDVASALADQYLPTGVANNNLFEPYPTGPNTTLDVFNVTARAATDVEFRCLDQATAWSGVTHDLFESVWYYQFNRSYQTPGYSPNYPVCEAPITTEYPYGDPSEEYFKCHSGEVMYVWGGLGGSTPYRDDEDLPFMQRMVDVWTSFARTYNPNPAADYLTVRGYNTTLAAINAEAPWEQVTTSNFNTSAHRTLQWTSINTAFAEQPQCDYLGYPLTYYG</sequence>
<dbReference type="InterPro" id="IPR019819">
    <property type="entry name" value="Carboxylesterase_B_CS"/>
</dbReference>
<dbReference type="PROSITE" id="PS00122">
    <property type="entry name" value="CARBOXYLESTERASE_B_1"/>
    <property type="match status" value="1"/>
</dbReference>
<accession>S8FFC3</accession>
<dbReference type="EC" id="3.1.1.-" evidence="3"/>
<dbReference type="AlphaFoldDB" id="S8FFC3"/>
<dbReference type="GO" id="GO:0016787">
    <property type="term" value="F:hydrolase activity"/>
    <property type="evidence" value="ECO:0007669"/>
    <property type="project" value="UniProtKB-KW"/>
</dbReference>
<dbReference type="PANTHER" id="PTHR43142:SF3">
    <property type="entry name" value="PUTATIVE (AFU_ORTHOLOGUE AFUA_3G09070)-RELATED"/>
    <property type="match status" value="1"/>
</dbReference>
<gene>
    <name evidence="5" type="ORF">FOMPIDRAFT_147026</name>
</gene>
<dbReference type="OrthoDB" id="408631at2759"/>
<dbReference type="STRING" id="743788.S8FFC3"/>
<organism evidence="5 6">
    <name type="scientific">Fomitopsis schrenkii</name>
    <name type="common">Brown rot fungus</name>
    <dbReference type="NCBI Taxonomy" id="2126942"/>
    <lineage>
        <taxon>Eukaryota</taxon>
        <taxon>Fungi</taxon>
        <taxon>Dikarya</taxon>
        <taxon>Basidiomycota</taxon>
        <taxon>Agaricomycotina</taxon>
        <taxon>Agaricomycetes</taxon>
        <taxon>Polyporales</taxon>
        <taxon>Fomitopsis</taxon>
    </lineage>
</organism>
<dbReference type="HOGENOM" id="CLU_006586_8_1_1"/>
<evidence type="ECO:0000313" key="6">
    <source>
        <dbReference type="Proteomes" id="UP000015241"/>
    </source>
</evidence>
<name>S8FFC3_FOMSC</name>
<proteinExistence type="inferred from homology"/>
<dbReference type="InterPro" id="IPR029058">
    <property type="entry name" value="AB_hydrolase_fold"/>
</dbReference>
<dbReference type="eggNOG" id="KOG1516">
    <property type="taxonomic scope" value="Eukaryota"/>
</dbReference>
<dbReference type="Gene3D" id="3.40.50.1820">
    <property type="entry name" value="alpha/beta hydrolase"/>
    <property type="match status" value="1"/>
</dbReference>
<reference evidence="5 6" key="1">
    <citation type="journal article" date="2012" name="Science">
        <title>The Paleozoic origin of enzymatic lignin decomposition reconstructed from 31 fungal genomes.</title>
        <authorList>
            <person name="Floudas D."/>
            <person name="Binder M."/>
            <person name="Riley R."/>
            <person name="Barry K."/>
            <person name="Blanchette R.A."/>
            <person name="Henrissat B."/>
            <person name="Martinez A.T."/>
            <person name="Otillar R."/>
            <person name="Spatafora J.W."/>
            <person name="Yadav J.S."/>
            <person name="Aerts A."/>
            <person name="Benoit I."/>
            <person name="Boyd A."/>
            <person name="Carlson A."/>
            <person name="Copeland A."/>
            <person name="Coutinho P.M."/>
            <person name="de Vries R.P."/>
            <person name="Ferreira P."/>
            <person name="Findley K."/>
            <person name="Foster B."/>
            <person name="Gaskell J."/>
            <person name="Glotzer D."/>
            <person name="Gorecki P."/>
            <person name="Heitman J."/>
            <person name="Hesse C."/>
            <person name="Hori C."/>
            <person name="Igarashi K."/>
            <person name="Jurgens J.A."/>
            <person name="Kallen N."/>
            <person name="Kersten P."/>
            <person name="Kohler A."/>
            <person name="Kuees U."/>
            <person name="Kumar T.K.A."/>
            <person name="Kuo A."/>
            <person name="LaButti K."/>
            <person name="Larrondo L.F."/>
            <person name="Lindquist E."/>
            <person name="Ling A."/>
            <person name="Lombard V."/>
            <person name="Lucas S."/>
            <person name="Lundell T."/>
            <person name="Martin R."/>
            <person name="McLaughlin D.J."/>
            <person name="Morgenstern I."/>
            <person name="Morin E."/>
            <person name="Murat C."/>
            <person name="Nagy L.G."/>
            <person name="Nolan M."/>
            <person name="Ohm R.A."/>
            <person name="Patyshakuliyeva A."/>
            <person name="Rokas A."/>
            <person name="Ruiz-Duenas F.J."/>
            <person name="Sabat G."/>
            <person name="Salamov A."/>
            <person name="Samejima M."/>
            <person name="Schmutz J."/>
            <person name="Slot J.C."/>
            <person name="St John F."/>
            <person name="Stenlid J."/>
            <person name="Sun H."/>
            <person name="Sun S."/>
            <person name="Syed K."/>
            <person name="Tsang A."/>
            <person name="Wiebenga A."/>
            <person name="Young D."/>
            <person name="Pisabarro A."/>
            <person name="Eastwood D.C."/>
            <person name="Martin F."/>
            <person name="Cullen D."/>
            <person name="Grigoriev I.V."/>
            <person name="Hibbett D.S."/>
        </authorList>
    </citation>
    <scope>NUCLEOTIDE SEQUENCE</scope>
    <source>
        <strain evidence="6">FP-58527</strain>
    </source>
</reference>
<evidence type="ECO:0000256" key="2">
    <source>
        <dbReference type="ARBA" id="ARBA00022801"/>
    </source>
</evidence>
<feature type="domain" description="Carboxylesterase type B" evidence="4">
    <location>
        <begin position="83"/>
        <end position="560"/>
    </location>
</feature>
<dbReference type="ESTHER" id="fompi-s8ffc3">
    <property type="family name" value="Fungal_carboxylesterase_lipase"/>
</dbReference>
<dbReference type="InterPro" id="IPR002018">
    <property type="entry name" value="CarbesteraseB"/>
</dbReference>